<dbReference type="SMART" id="SM00385">
    <property type="entry name" value="CYCLIN"/>
    <property type="match status" value="1"/>
</dbReference>
<organism evidence="9 10">
    <name type="scientific">Heracleum sosnowskyi</name>
    <dbReference type="NCBI Taxonomy" id="360622"/>
    <lineage>
        <taxon>Eukaryota</taxon>
        <taxon>Viridiplantae</taxon>
        <taxon>Streptophyta</taxon>
        <taxon>Embryophyta</taxon>
        <taxon>Tracheophyta</taxon>
        <taxon>Spermatophyta</taxon>
        <taxon>Magnoliopsida</taxon>
        <taxon>eudicotyledons</taxon>
        <taxon>Gunneridae</taxon>
        <taxon>Pentapetalae</taxon>
        <taxon>asterids</taxon>
        <taxon>campanulids</taxon>
        <taxon>Apiales</taxon>
        <taxon>Apiaceae</taxon>
        <taxon>Apioideae</taxon>
        <taxon>apioid superclade</taxon>
        <taxon>Tordylieae</taxon>
        <taxon>Tordyliinae</taxon>
        <taxon>Heracleum</taxon>
    </lineage>
</organism>
<dbReference type="SUPFAM" id="SSF47954">
    <property type="entry name" value="Cyclin-like"/>
    <property type="match status" value="1"/>
</dbReference>
<reference evidence="9" key="2">
    <citation type="submission" date="2023-05" db="EMBL/GenBank/DDBJ databases">
        <authorList>
            <person name="Schelkunov M.I."/>
        </authorList>
    </citation>
    <scope>NUCLEOTIDE SEQUENCE</scope>
    <source>
        <strain evidence="9">Hsosn_3</strain>
        <tissue evidence="9">Leaf</tissue>
    </source>
</reference>
<dbReference type="AlphaFoldDB" id="A0AAD8IUA4"/>
<dbReference type="PANTHER" id="PTHR10177">
    <property type="entry name" value="CYCLINS"/>
    <property type="match status" value="1"/>
</dbReference>
<protein>
    <submittedName>
        <fullName evidence="9">Cyclin N-terminal domain-containing protein</fullName>
    </submittedName>
</protein>
<dbReference type="InterPro" id="IPR013763">
    <property type="entry name" value="Cyclin-like_dom"/>
</dbReference>
<keyword evidence="4" id="KW-0131">Cell cycle</keyword>
<dbReference type="CDD" id="cd20544">
    <property type="entry name" value="CYCLIN_AtCycD-like_rpt2"/>
    <property type="match status" value="1"/>
</dbReference>
<feature type="region of interest" description="Disordered" evidence="6">
    <location>
        <begin position="328"/>
        <end position="351"/>
    </location>
</feature>
<evidence type="ECO:0000256" key="5">
    <source>
        <dbReference type="RuleBase" id="RU000383"/>
    </source>
</evidence>
<dbReference type="EMBL" id="JAUIZM010000003">
    <property type="protein sequence ID" value="KAK1392000.1"/>
    <property type="molecule type" value="Genomic_DNA"/>
</dbReference>
<evidence type="ECO:0000313" key="10">
    <source>
        <dbReference type="Proteomes" id="UP001237642"/>
    </source>
</evidence>
<dbReference type="InterPro" id="IPR048258">
    <property type="entry name" value="Cyclins_cyclin-box"/>
</dbReference>
<feature type="compositionally biased region" description="Polar residues" evidence="6">
    <location>
        <begin position="333"/>
        <end position="342"/>
    </location>
</feature>
<gene>
    <name evidence="9" type="ORF">POM88_011056</name>
</gene>
<keyword evidence="3 5" id="KW-0195">Cyclin</keyword>
<dbReference type="CDD" id="cd20543">
    <property type="entry name" value="CYCLIN_AtCycD-like_rpt1"/>
    <property type="match status" value="1"/>
</dbReference>
<comment type="caution">
    <text evidence="9">The sequence shown here is derived from an EMBL/GenBank/DDBJ whole genome shotgun (WGS) entry which is preliminary data.</text>
</comment>
<accession>A0AAD8IUA4</accession>
<dbReference type="FunFam" id="1.10.472.10:FF:000060">
    <property type="entry name" value="D6-type cyclin"/>
    <property type="match status" value="1"/>
</dbReference>
<evidence type="ECO:0000256" key="4">
    <source>
        <dbReference type="ARBA" id="ARBA00023306"/>
    </source>
</evidence>
<dbReference type="SMART" id="SM01332">
    <property type="entry name" value="Cyclin_C"/>
    <property type="match status" value="1"/>
</dbReference>
<keyword evidence="10" id="KW-1185">Reference proteome</keyword>
<dbReference type="GO" id="GO:0051301">
    <property type="term" value="P:cell division"/>
    <property type="evidence" value="ECO:0007669"/>
    <property type="project" value="UniProtKB-KW"/>
</dbReference>
<evidence type="ECO:0000256" key="3">
    <source>
        <dbReference type="ARBA" id="ARBA00023127"/>
    </source>
</evidence>
<evidence type="ECO:0000256" key="6">
    <source>
        <dbReference type="SAM" id="MobiDB-lite"/>
    </source>
</evidence>
<dbReference type="InterPro" id="IPR006671">
    <property type="entry name" value="Cyclin_N"/>
</dbReference>
<dbReference type="InterPro" id="IPR004367">
    <property type="entry name" value="Cyclin_C-dom"/>
</dbReference>
<feature type="domain" description="Cyclin C-terminal" evidence="8">
    <location>
        <begin position="193"/>
        <end position="325"/>
    </location>
</feature>
<dbReference type="Pfam" id="PF02984">
    <property type="entry name" value="Cyclin_C"/>
    <property type="match status" value="1"/>
</dbReference>
<dbReference type="Gene3D" id="1.10.472.10">
    <property type="entry name" value="Cyclin-like"/>
    <property type="match status" value="2"/>
</dbReference>
<name>A0AAD8IUA4_9APIA</name>
<evidence type="ECO:0000256" key="2">
    <source>
        <dbReference type="ARBA" id="ARBA00022618"/>
    </source>
</evidence>
<feature type="domain" description="Cyclin-like" evidence="7">
    <location>
        <begin position="96"/>
        <end position="184"/>
    </location>
</feature>
<evidence type="ECO:0000259" key="7">
    <source>
        <dbReference type="SMART" id="SM00385"/>
    </source>
</evidence>
<reference evidence="9" key="1">
    <citation type="submission" date="2023-02" db="EMBL/GenBank/DDBJ databases">
        <title>Genome of toxic invasive species Heracleum sosnowskyi carries increased number of genes despite the absence of recent whole-genome duplications.</title>
        <authorList>
            <person name="Schelkunov M."/>
            <person name="Shtratnikova V."/>
            <person name="Makarenko M."/>
            <person name="Klepikova A."/>
            <person name="Omelchenko D."/>
            <person name="Novikova G."/>
            <person name="Obukhova E."/>
            <person name="Bogdanov V."/>
            <person name="Penin A."/>
            <person name="Logacheva M."/>
        </authorList>
    </citation>
    <scope>NUCLEOTIDE SEQUENCE</scope>
    <source>
        <strain evidence="9">Hsosn_3</strain>
        <tissue evidence="9">Leaf</tissue>
    </source>
</reference>
<dbReference type="InterPro" id="IPR036915">
    <property type="entry name" value="Cyclin-like_sf"/>
</dbReference>
<evidence type="ECO:0000259" key="8">
    <source>
        <dbReference type="SMART" id="SM01332"/>
    </source>
</evidence>
<sequence>MADSDPFSLENLLCTETDNLHFDDLEATDDLNRPIDFDNLVGFGSEPLIGLVPLQSDEVVSFLFDKEKEFLPASDYLERLTNEDLDLCDVRTEAVDWIYKAHAHFSFGAPTACLAINYLDRFLSVYEFPGDKYWSVQLAAVACLSIAAKVEDIFVPPIVNMQVANPSMIFEAITIKRTELLVLNSLKWRMHACTPFSFIDFFIRKIKSEEMIPSGSLMYGSLIYKSIQFIVNTMKGTDFLEFRPSEVSAAVAICVTGETQEPDIDKAMSGVMHFEKVRLSKCFEMIKGLTLIAESTDVANGPAAVARAGPSSPSGVLDAACLSYKSDERTVVSGPSSSQAASQDPKRRRLD</sequence>
<dbReference type="Pfam" id="PF00134">
    <property type="entry name" value="Cyclin_N"/>
    <property type="match status" value="1"/>
</dbReference>
<proteinExistence type="inferred from homology"/>
<evidence type="ECO:0000256" key="1">
    <source>
        <dbReference type="ARBA" id="ARBA00009065"/>
    </source>
</evidence>
<dbReference type="FunFam" id="1.10.472.10:FF:000040">
    <property type="entry name" value="D6-type cyclin"/>
    <property type="match status" value="1"/>
</dbReference>
<dbReference type="PROSITE" id="PS00292">
    <property type="entry name" value="CYCLINS"/>
    <property type="match status" value="1"/>
</dbReference>
<evidence type="ECO:0000313" key="9">
    <source>
        <dbReference type="EMBL" id="KAK1392000.1"/>
    </source>
</evidence>
<comment type="similarity">
    <text evidence="1">Belongs to the cyclin family. Cyclin D subfamily.</text>
</comment>
<dbReference type="Proteomes" id="UP001237642">
    <property type="component" value="Unassembled WGS sequence"/>
</dbReference>
<dbReference type="InterPro" id="IPR039361">
    <property type="entry name" value="Cyclin"/>
</dbReference>
<keyword evidence="2" id="KW-0132">Cell division</keyword>